<dbReference type="GO" id="GO:0045814">
    <property type="term" value="P:negative regulation of gene expression, epigenetic"/>
    <property type="evidence" value="ECO:0007669"/>
    <property type="project" value="TreeGrafter"/>
</dbReference>
<protein>
    <recommendedName>
        <fullName evidence="7">Histone-lysine N-methyltransferase SET5</fullName>
    </recommendedName>
    <alternativeName>
        <fullName evidence="6">SET domain-containing protein 5</fullName>
    </alternativeName>
</protein>
<dbReference type="AlphaFoldDB" id="J8Q7E9"/>
<dbReference type="CDD" id="cd20071">
    <property type="entry name" value="SET_SMYD"/>
    <property type="match status" value="1"/>
</dbReference>
<dbReference type="Proteomes" id="UP000006968">
    <property type="component" value="Chromosome VIII"/>
</dbReference>
<evidence type="ECO:0000313" key="12">
    <source>
        <dbReference type="Proteomes" id="UP000006968"/>
    </source>
</evidence>
<dbReference type="Gene3D" id="2.170.270.10">
    <property type="entry name" value="SET domain"/>
    <property type="match status" value="1"/>
</dbReference>
<proteinExistence type="predicted"/>
<dbReference type="HOGENOM" id="CLU_031650_0_0_1"/>
<reference evidence="11 12" key="1">
    <citation type="journal article" date="2013" name="BMC Genomics">
        <title>High quality de novo sequencing and assembly of the Saccharomyces arboricolus genome.</title>
        <authorList>
            <person name="Liti G."/>
            <person name="Nguyen Ba A.N."/>
            <person name="Blythe M."/>
            <person name="Mueller C.A."/>
            <person name="Bergstroem A."/>
            <person name="Cubillos F.A."/>
            <person name="Dafhnis-Calas F."/>
            <person name="Khoshraftar S."/>
            <person name="Malla S."/>
            <person name="Mehta N."/>
            <person name="Siow C.C."/>
            <person name="Warringer J."/>
            <person name="Moses A.M."/>
            <person name="Louis E.J."/>
            <person name="Nieduszynski C.A."/>
        </authorList>
    </citation>
    <scope>NUCLEOTIDE SEQUENCE [LARGE SCALE GENOMIC DNA]</scope>
    <source>
        <strain evidence="12">H-6 / AS 2.3317 / CBS 10644</strain>
    </source>
</reference>
<evidence type="ECO:0000256" key="5">
    <source>
        <dbReference type="ARBA" id="ARBA00022691"/>
    </source>
</evidence>
<dbReference type="EMBL" id="ALIE01000092">
    <property type="protein sequence ID" value="EJS43529.1"/>
    <property type="molecule type" value="Genomic_DNA"/>
</dbReference>
<dbReference type="OrthoDB" id="438641at2759"/>
<sequence>MGLTIKIETLNDSDGPTVQTRAENSINSRDITPTEEEICDDVVLLWKEEPGTEDATIQHLYDRILERNQMWKLSASRFRKVLNQHHLYDTDLETVSLYKENIHFPKALDSNDKIKVKFIDDECGRGLFAEKDFTKGQIILRENKPIVFVPPLDKLFFISNGKACARCGKALYDLTQHKIMVHYLDCEVCKAIWCSEKCKKAHAPLHELLYHSWRSHRIDILHAGNWKRFVNYCQKYCFTAAFSIGLIYGSMLLDTTGEVREQWDELASVSQKVRIKLRDASGIGSTFNLMNGTTVHTEDGSDNSSNKGDEKNIDDEIVWEKCYELFCNAFPKASEEIDMDKFLTMIGTFNINQYNEQIYHWHSFMNHDCEPNAYIEQAEEHDELKLHARRPIKKGEQICVTYVNPLHGVRLRRRELRVNWGFLCQCDRCQNELSTFERVPNSEKENEGTNLTVNETDSDGSSEDGSKKLTGGRKSSMREAQPDLKEILKNGKEFELDIPETVDTQGNVRKTSVRFDSNVSVAVDDR</sequence>
<keyword evidence="12" id="KW-1185">Reference proteome</keyword>
<dbReference type="Gene3D" id="6.10.140.2220">
    <property type="match status" value="1"/>
</dbReference>
<keyword evidence="2" id="KW-0158">Chromosome</keyword>
<evidence type="ECO:0000313" key="11">
    <source>
        <dbReference type="EMBL" id="EJS43529.1"/>
    </source>
</evidence>
<feature type="domain" description="SET" evidence="10">
    <location>
        <begin position="112"/>
        <end position="403"/>
    </location>
</feature>
<dbReference type="PROSITE" id="PS50280">
    <property type="entry name" value="SET"/>
    <property type="match status" value="1"/>
</dbReference>
<evidence type="ECO:0000256" key="1">
    <source>
        <dbReference type="ARBA" id="ARBA00004286"/>
    </source>
</evidence>
<evidence type="ECO:0000256" key="9">
    <source>
        <dbReference type="SAM" id="MobiDB-lite"/>
    </source>
</evidence>
<gene>
    <name evidence="11" type="ORF">SU7_1551</name>
</gene>
<dbReference type="GO" id="GO:0042799">
    <property type="term" value="F:histone H4K20 methyltransferase activity"/>
    <property type="evidence" value="ECO:0007669"/>
    <property type="project" value="TreeGrafter"/>
</dbReference>
<dbReference type="GO" id="GO:0032259">
    <property type="term" value="P:methylation"/>
    <property type="evidence" value="ECO:0007669"/>
    <property type="project" value="UniProtKB-KW"/>
</dbReference>
<evidence type="ECO:0000256" key="6">
    <source>
        <dbReference type="ARBA" id="ARBA00042380"/>
    </source>
</evidence>
<keyword evidence="4" id="KW-0808">Transferase</keyword>
<dbReference type="SUPFAM" id="SSF82199">
    <property type="entry name" value="SET domain"/>
    <property type="match status" value="1"/>
</dbReference>
<evidence type="ECO:0000256" key="2">
    <source>
        <dbReference type="ARBA" id="ARBA00022454"/>
    </source>
</evidence>
<dbReference type="InterPro" id="IPR046341">
    <property type="entry name" value="SET_dom_sf"/>
</dbReference>
<evidence type="ECO:0000256" key="7">
    <source>
        <dbReference type="ARBA" id="ARBA00044528"/>
    </source>
</evidence>
<evidence type="ECO:0000256" key="8">
    <source>
        <dbReference type="ARBA" id="ARBA00048619"/>
    </source>
</evidence>
<feature type="region of interest" description="Disordered" evidence="9">
    <location>
        <begin position="440"/>
        <end position="483"/>
    </location>
</feature>
<keyword evidence="3" id="KW-0489">Methyltransferase</keyword>
<evidence type="ECO:0000259" key="10">
    <source>
        <dbReference type="PROSITE" id="PS50280"/>
    </source>
</evidence>
<evidence type="ECO:0000256" key="4">
    <source>
        <dbReference type="ARBA" id="ARBA00022679"/>
    </source>
</evidence>
<dbReference type="SMART" id="SM00317">
    <property type="entry name" value="SET"/>
    <property type="match status" value="1"/>
</dbReference>
<comment type="catalytic activity">
    <reaction evidence="8">
        <text>L-lysyl-[histone] + S-adenosyl-L-methionine = N(6)-methyl-L-lysyl-[histone] + S-adenosyl-L-homocysteine + H(+)</text>
        <dbReference type="Rhea" id="RHEA:10024"/>
        <dbReference type="Rhea" id="RHEA-COMP:9845"/>
        <dbReference type="Rhea" id="RHEA-COMP:9846"/>
        <dbReference type="ChEBI" id="CHEBI:15378"/>
        <dbReference type="ChEBI" id="CHEBI:29969"/>
        <dbReference type="ChEBI" id="CHEBI:57856"/>
        <dbReference type="ChEBI" id="CHEBI:59789"/>
        <dbReference type="ChEBI" id="CHEBI:61929"/>
    </reaction>
    <physiologicalReaction direction="left-to-right" evidence="8">
        <dbReference type="Rhea" id="RHEA:10025"/>
    </physiologicalReaction>
</comment>
<dbReference type="Pfam" id="PF00856">
    <property type="entry name" value="SET"/>
    <property type="match status" value="1"/>
</dbReference>
<dbReference type="PANTHER" id="PTHR46402:SF2">
    <property type="entry name" value="HISTONE-LYSINE N-TRIMETHYLTRANSFERASE SMYD5"/>
    <property type="match status" value="1"/>
</dbReference>
<evidence type="ECO:0000256" key="3">
    <source>
        <dbReference type="ARBA" id="ARBA00022603"/>
    </source>
</evidence>
<comment type="caution">
    <text evidence="11">The sequence shown here is derived from an EMBL/GenBank/DDBJ whole genome shotgun (WGS) entry which is preliminary data.</text>
</comment>
<dbReference type="GO" id="GO:0005694">
    <property type="term" value="C:chromosome"/>
    <property type="evidence" value="ECO:0007669"/>
    <property type="project" value="UniProtKB-SubCell"/>
</dbReference>
<dbReference type="PANTHER" id="PTHR46402">
    <property type="entry name" value="SET AND MYND DOMAIN-CONTAINING PROTEIN 5"/>
    <property type="match status" value="1"/>
</dbReference>
<keyword evidence="5" id="KW-0949">S-adenosyl-L-methionine</keyword>
<dbReference type="InterPro" id="IPR001214">
    <property type="entry name" value="SET_dom"/>
</dbReference>
<comment type="subcellular location">
    <subcellularLocation>
        <location evidence="1">Chromosome</location>
    </subcellularLocation>
</comment>
<name>J8Q7E9_SACAR</name>
<organism evidence="11 12">
    <name type="scientific">Saccharomyces arboricola (strain H-6 / AS 2.3317 / CBS 10644)</name>
    <name type="common">Yeast</name>
    <dbReference type="NCBI Taxonomy" id="1160507"/>
    <lineage>
        <taxon>Eukaryota</taxon>
        <taxon>Fungi</taxon>
        <taxon>Dikarya</taxon>
        <taxon>Ascomycota</taxon>
        <taxon>Saccharomycotina</taxon>
        <taxon>Saccharomycetes</taxon>
        <taxon>Saccharomycetales</taxon>
        <taxon>Saccharomycetaceae</taxon>
        <taxon>Saccharomyces</taxon>
    </lineage>
</organism>
<accession>J8Q7E9</accession>
<dbReference type="Gene3D" id="1.10.220.160">
    <property type="match status" value="1"/>
</dbReference>